<evidence type="ECO:0000313" key="1">
    <source>
        <dbReference type="EMBL" id="KAL0106400.1"/>
    </source>
</evidence>
<dbReference type="EMBL" id="JADYXP020000018">
    <property type="protein sequence ID" value="KAL0106400.1"/>
    <property type="molecule type" value="Genomic_DNA"/>
</dbReference>
<accession>A0AAW2ETZ6</accession>
<proteinExistence type="predicted"/>
<organism evidence="1 2">
    <name type="scientific">Cardiocondyla obscurior</name>
    <dbReference type="NCBI Taxonomy" id="286306"/>
    <lineage>
        <taxon>Eukaryota</taxon>
        <taxon>Metazoa</taxon>
        <taxon>Ecdysozoa</taxon>
        <taxon>Arthropoda</taxon>
        <taxon>Hexapoda</taxon>
        <taxon>Insecta</taxon>
        <taxon>Pterygota</taxon>
        <taxon>Neoptera</taxon>
        <taxon>Endopterygota</taxon>
        <taxon>Hymenoptera</taxon>
        <taxon>Apocrita</taxon>
        <taxon>Aculeata</taxon>
        <taxon>Formicoidea</taxon>
        <taxon>Formicidae</taxon>
        <taxon>Myrmicinae</taxon>
        <taxon>Cardiocondyla</taxon>
    </lineage>
</organism>
<dbReference type="Proteomes" id="UP001430953">
    <property type="component" value="Unassembled WGS sequence"/>
</dbReference>
<reference evidence="1 2" key="1">
    <citation type="submission" date="2023-03" db="EMBL/GenBank/DDBJ databases">
        <title>High recombination rates correlate with genetic variation in Cardiocondyla obscurior ants.</title>
        <authorList>
            <person name="Errbii M."/>
        </authorList>
    </citation>
    <scope>NUCLEOTIDE SEQUENCE [LARGE SCALE GENOMIC DNA]</scope>
    <source>
        <strain evidence="1">Alpha-2009</strain>
        <tissue evidence="1">Whole body</tissue>
    </source>
</reference>
<keyword evidence="2" id="KW-1185">Reference proteome</keyword>
<dbReference type="AlphaFoldDB" id="A0AAW2ETZ6"/>
<evidence type="ECO:0000313" key="2">
    <source>
        <dbReference type="Proteomes" id="UP001430953"/>
    </source>
</evidence>
<gene>
    <name evidence="1" type="ORF">PUN28_016258</name>
</gene>
<sequence>MLLSTAKCPRKTDSGIGFVIFVQKSSFSPRRNGLVPPSLSSSYHRFPYLLDLRRARVASIIICPPRHTQLPTTIRHGNPALCGMKRDIDRSLSRSTDLFSTAAIAALRKPVIDELEEISSFAFRRGNGYFRNERKQTAMKSATILR</sequence>
<comment type="caution">
    <text evidence="1">The sequence shown here is derived from an EMBL/GenBank/DDBJ whole genome shotgun (WGS) entry which is preliminary data.</text>
</comment>
<protein>
    <submittedName>
        <fullName evidence="1">Uncharacterized protein</fullName>
    </submittedName>
</protein>
<name>A0AAW2ETZ6_9HYME</name>